<dbReference type="InterPro" id="IPR030662">
    <property type="entry name" value="DPH6/MJ0570"/>
</dbReference>
<dbReference type="GO" id="GO:0017183">
    <property type="term" value="P:protein histidyl modification to diphthamide"/>
    <property type="evidence" value="ECO:0007669"/>
    <property type="project" value="TreeGrafter"/>
</dbReference>
<dbReference type="GeneID" id="55585289"/>
<dbReference type="Gene3D" id="3.40.50.620">
    <property type="entry name" value="HUPs"/>
    <property type="match status" value="1"/>
</dbReference>
<dbReference type="InterPro" id="IPR002761">
    <property type="entry name" value="Diphthami_syn_dom"/>
</dbReference>
<dbReference type="NCBIfam" id="TIGR00290">
    <property type="entry name" value="MJ0570_dom"/>
    <property type="match status" value="1"/>
</dbReference>
<dbReference type="NCBIfam" id="TIGR03679">
    <property type="entry name" value="arCOG00187"/>
    <property type="match status" value="1"/>
</dbReference>
<dbReference type="SUPFAM" id="SSF52402">
    <property type="entry name" value="Adenine nucleotide alpha hydrolases-like"/>
    <property type="match status" value="1"/>
</dbReference>
<gene>
    <name evidence="2" type="ORF">NAS2_1478</name>
</gene>
<dbReference type="InterPro" id="IPR022427">
    <property type="entry name" value="MJ0570_ATP-bd"/>
</dbReference>
<dbReference type="KEGG" id="ccai:NAS2_1478"/>
<dbReference type="Gene3D" id="3.90.1490.10">
    <property type="entry name" value="putative n-type atp pyrophosphatase, domain 2"/>
    <property type="match status" value="1"/>
</dbReference>
<sequence length="230" mass="25703">MSDERPVALLFSGGKDSNFAYMRLREQGREVCCLMTVIPRDPESMLLHSVNAFLTPLQGEAMGRPVLMEDAGIGEEEDALRRLMRRAVADYGAGYAATGALISRWQSGVFNRLARESGLEPIAPLWGLDQEEYLREVVRRGLKAMITRVSAYGLGNDLLGAVLDEPLVERIVELSRKYRFNASFDGGEAETFVLDAPFYRMRVSIVDAEVVRGSDWGELRIKRAKLEIKG</sequence>
<dbReference type="PIRSF" id="PIRSF039123">
    <property type="entry name" value="Diphthamide_synthase"/>
    <property type="match status" value="1"/>
</dbReference>
<evidence type="ECO:0000259" key="1">
    <source>
        <dbReference type="Pfam" id="PF01902"/>
    </source>
</evidence>
<protein>
    <recommendedName>
        <fullName evidence="1">Diphthamide synthase domain-containing protein</fullName>
    </recommendedName>
</protein>
<dbReference type="CDD" id="cd01994">
    <property type="entry name" value="AANH_PF0828-like"/>
    <property type="match status" value="1"/>
</dbReference>
<proteinExistence type="predicted"/>
<keyword evidence="3" id="KW-1185">Reference proteome</keyword>
<dbReference type="GO" id="GO:0017178">
    <property type="term" value="F:diphthine-ammonia ligase activity"/>
    <property type="evidence" value="ECO:0007669"/>
    <property type="project" value="TreeGrafter"/>
</dbReference>
<dbReference type="Proteomes" id="UP000509448">
    <property type="component" value="Chromosome"/>
</dbReference>
<dbReference type="OrthoDB" id="372052at2157"/>
<dbReference type="InterPro" id="IPR014729">
    <property type="entry name" value="Rossmann-like_a/b/a_fold"/>
</dbReference>
<name>A0A4P2VPL5_9ARCH</name>
<accession>A0A4P2VPL5</accession>
<evidence type="ECO:0000313" key="3">
    <source>
        <dbReference type="Proteomes" id="UP000509448"/>
    </source>
</evidence>
<dbReference type="Pfam" id="PF01902">
    <property type="entry name" value="Diphthami_syn_2"/>
    <property type="match status" value="1"/>
</dbReference>
<dbReference type="PANTHER" id="PTHR12196:SF2">
    <property type="entry name" value="DIPHTHINE--AMMONIA LIGASE"/>
    <property type="match status" value="1"/>
</dbReference>
<dbReference type="PANTHER" id="PTHR12196">
    <property type="entry name" value="DOMAIN OF UNKNOWN FUNCTION 71 DUF71 -CONTAINING PROTEIN"/>
    <property type="match status" value="1"/>
</dbReference>
<evidence type="ECO:0000313" key="2">
    <source>
        <dbReference type="EMBL" id="BBE42858.1"/>
    </source>
</evidence>
<organism evidence="2 3">
    <name type="scientific">Conexivisphaera calida</name>
    <dbReference type="NCBI Taxonomy" id="1874277"/>
    <lineage>
        <taxon>Archaea</taxon>
        <taxon>Nitrososphaerota</taxon>
        <taxon>Conexivisphaeria</taxon>
        <taxon>Conexivisphaerales</taxon>
        <taxon>Conexivisphaeraceae</taxon>
        <taxon>Conexivisphaera</taxon>
    </lineage>
</organism>
<dbReference type="EMBL" id="AP018732">
    <property type="protein sequence ID" value="BBE42858.1"/>
    <property type="molecule type" value="Genomic_DNA"/>
</dbReference>
<dbReference type="AlphaFoldDB" id="A0A4P2VPL5"/>
<feature type="domain" description="Diphthamide synthase" evidence="1">
    <location>
        <begin position="7"/>
        <end position="225"/>
    </location>
</feature>
<dbReference type="RefSeq" id="WP_174449046.1">
    <property type="nucleotide sequence ID" value="NZ_AP018732.1"/>
</dbReference>
<reference evidence="2 3" key="1">
    <citation type="journal article" date="2019" name="ISME J.">
        <title>Isolation and characterization of a thermophilic sulfur- and iron-reducing thaumarchaeote from a terrestrial acidic hot spring.</title>
        <authorList>
            <person name="Kato S."/>
            <person name="Itoh T."/>
            <person name="Yuki M."/>
            <person name="Nagamori M."/>
            <person name="Ohnishi M."/>
            <person name="Uematsu K."/>
            <person name="Suzuki K."/>
            <person name="Takashina T."/>
            <person name="Ohkuma M."/>
        </authorList>
    </citation>
    <scope>NUCLEOTIDE SEQUENCE [LARGE SCALE GENOMIC DNA]</scope>
    <source>
        <strain evidence="2 3">NAS-02</strain>
    </source>
</reference>